<keyword evidence="7" id="KW-1185">Reference proteome</keyword>
<evidence type="ECO:0000259" key="5">
    <source>
        <dbReference type="Pfam" id="PF25583"/>
    </source>
</evidence>
<comment type="caution">
    <text evidence="6">The sequence shown here is derived from an EMBL/GenBank/DDBJ whole genome shotgun (WGS) entry which is preliminary data.</text>
</comment>
<dbReference type="GO" id="GO:0003700">
    <property type="term" value="F:DNA-binding transcription factor activity"/>
    <property type="evidence" value="ECO:0007669"/>
    <property type="project" value="InterPro"/>
</dbReference>
<dbReference type="AlphaFoldDB" id="A0AAE2V8L3"/>
<keyword evidence="1" id="KW-0805">Transcription regulation</keyword>
<dbReference type="Pfam" id="PF08220">
    <property type="entry name" value="HTH_DeoR"/>
    <property type="match status" value="1"/>
</dbReference>
<evidence type="ECO:0000313" key="7">
    <source>
        <dbReference type="Proteomes" id="UP000634206"/>
    </source>
</evidence>
<dbReference type="PROSITE" id="PS52050">
    <property type="entry name" value="WYL"/>
    <property type="match status" value="1"/>
</dbReference>
<sequence>MSGFSGGGKVQMRRIYAIVDAVKGGGYPNCRSLAERLEVTPKTIQRDINFIRDQLALPLEYNQTMHGYEFTSDVNQFPVFEAQVEDLAALFLARHAMKSVKGTKLAEALKPAFERLTKQLDGKVNMNWSSIDQVFTVKETGVVDADLTLFGKLAEAVLNGHEVSFLYRKLGDQQSIKRRLQPYHVGEIDGGWYVVGHDVMRNGLRTFALQRIKGLKVLKAHFQRPADFQIGRHLGGSIGVWDHQENELQEVVVEVSGWVARIVQERLWHPSQTTRVLDERGENVELRMRLGNLEEMKHLILSWGASAKVLAPKALRHAVREEAAGVVEIYRA</sequence>
<gene>
    <name evidence="6" type="ORF">JIN83_12300</name>
</gene>
<evidence type="ECO:0000259" key="3">
    <source>
        <dbReference type="Pfam" id="PF08220"/>
    </source>
</evidence>
<evidence type="ECO:0000256" key="2">
    <source>
        <dbReference type="ARBA" id="ARBA00023163"/>
    </source>
</evidence>
<proteinExistence type="predicted"/>
<dbReference type="PANTHER" id="PTHR34580:SF1">
    <property type="entry name" value="PROTEIN PAFC"/>
    <property type="match status" value="1"/>
</dbReference>
<dbReference type="Pfam" id="PF25583">
    <property type="entry name" value="WCX"/>
    <property type="match status" value="1"/>
</dbReference>
<protein>
    <submittedName>
        <fullName evidence="6">WYL domain-containing protein</fullName>
    </submittedName>
</protein>
<feature type="domain" description="HTH deoR-type" evidence="3">
    <location>
        <begin position="14"/>
        <end position="54"/>
    </location>
</feature>
<dbReference type="InterPro" id="IPR001034">
    <property type="entry name" value="DeoR_HTH"/>
</dbReference>
<feature type="domain" description="WYL" evidence="4">
    <location>
        <begin position="150"/>
        <end position="217"/>
    </location>
</feature>
<dbReference type="InterPro" id="IPR057727">
    <property type="entry name" value="WCX_dom"/>
</dbReference>
<dbReference type="EMBL" id="JAENIG010000008">
    <property type="protein sequence ID" value="MBK1855747.1"/>
    <property type="molecule type" value="Genomic_DNA"/>
</dbReference>
<dbReference type="RefSeq" id="WP_309490360.1">
    <property type="nucleotide sequence ID" value="NZ_JAENIG010000008.1"/>
</dbReference>
<name>A0AAE2V8L3_9BACT</name>
<evidence type="ECO:0000259" key="4">
    <source>
        <dbReference type="Pfam" id="PF13280"/>
    </source>
</evidence>
<dbReference type="Proteomes" id="UP000634206">
    <property type="component" value="Unassembled WGS sequence"/>
</dbReference>
<keyword evidence="2" id="KW-0804">Transcription</keyword>
<organism evidence="6 7">
    <name type="scientific">Oceaniferula flava</name>
    <dbReference type="NCBI Taxonomy" id="2800421"/>
    <lineage>
        <taxon>Bacteria</taxon>
        <taxon>Pseudomonadati</taxon>
        <taxon>Verrucomicrobiota</taxon>
        <taxon>Verrucomicrobiia</taxon>
        <taxon>Verrucomicrobiales</taxon>
        <taxon>Verrucomicrobiaceae</taxon>
        <taxon>Oceaniferula</taxon>
    </lineage>
</organism>
<dbReference type="InterPro" id="IPR051534">
    <property type="entry name" value="CBASS_pafABC_assoc_protein"/>
</dbReference>
<dbReference type="PANTHER" id="PTHR34580">
    <property type="match status" value="1"/>
</dbReference>
<dbReference type="InterPro" id="IPR026881">
    <property type="entry name" value="WYL_dom"/>
</dbReference>
<evidence type="ECO:0000313" key="6">
    <source>
        <dbReference type="EMBL" id="MBK1855747.1"/>
    </source>
</evidence>
<dbReference type="Pfam" id="PF13280">
    <property type="entry name" value="WYL"/>
    <property type="match status" value="1"/>
</dbReference>
<accession>A0AAE2V8L3</accession>
<feature type="domain" description="WCX" evidence="5">
    <location>
        <begin position="249"/>
        <end position="325"/>
    </location>
</feature>
<reference evidence="6" key="1">
    <citation type="submission" date="2021-01" db="EMBL/GenBank/DDBJ databases">
        <title>Modified the classification status of verrucomicrobia.</title>
        <authorList>
            <person name="Feng X."/>
        </authorList>
    </citation>
    <scope>NUCLEOTIDE SEQUENCE</scope>
    <source>
        <strain evidence="6">5K15</strain>
    </source>
</reference>
<evidence type="ECO:0000256" key="1">
    <source>
        <dbReference type="ARBA" id="ARBA00023015"/>
    </source>
</evidence>